<name>A0ABS5UN53_9BIFI</name>
<dbReference type="PROSITE" id="PS00356">
    <property type="entry name" value="HTH_LACI_1"/>
    <property type="match status" value="1"/>
</dbReference>
<dbReference type="Pfam" id="PF00356">
    <property type="entry name" value="LacI"/>
    <property type="match status" value="1"/>
</dbReference>
<evidence type="ECO:0000256" key="2">
    <source>
        <dbReference type="ARBA" id="ARBA00023125"/>
    </source>
</evidence>
<dbReference type="SUPFAM" id="SSF53822">
    <property type="entry name" value="Periplasmic binding protein-like I"/>
    <property type="match status" value="1"/>
</dbReference>
<dbReference type="InterPro" id="IPR028082">
    <property type="entry name" value="Peripla_BP_I"/>
</dbReference>
<keyword evidence="2 5" id="KW-0238">DNA-binding</keyword>
<keyword evidence="3" id="KW-0804">Transcription</keyword>
<dbReference type="InterPro" id="IPR046335">
    <property type="entry name" value="LacI/GalR-like_sensor"/>
</dbReference>
<dbReference type="Proteomes" id="UP000773064">
    <property type="component" value="Unassembled WGS sequence"/>
</dbReference>
<evidence type="ECO:0000313" key="6">
    <source>
        <dbReference type="Proteomes" id="UP000773064"/>
    </source>
</evidence>
<dbReference type="SMART" id="SM00354">
    <property type="entry name" value="HTH_LACI"/>
    <property type="match status" value="1"/>
</dbReference>
<dbReference type="EMBL" id="JAFEJS010000002">
    <property type="protein sequence ID" value="MBT1172341.1"/>
    <property type="molecule type" value="Genomic_DNA"/>
</dbReference>
<reference evidence="5 6" key="1">
    <citation type="journal article" date="2021" name="Environ. Microbiol.">
        <title>Genetic insights into the dark matter of the mammalian gut microbiota through targeted genome reconstruction.</title>
        <authorList>
            <person name="Lugli G.A."/>
            <person name="Alessandri G."/>
            <person name="Milani C."/>
            <person name="Viappiani A."/>
            <person name="Fontana F."/>
            <person name="Tarracchini C."/>
            <person name="Mancabelli L."/>
            <person name="Argentini C."/>
            <person name="Ruiz L."/>
            <person name="Margolles A."/>
            <person name="van Sinderen D."/>
            <person name="Turroni F."/>
            <person name="Ventura M."/>
        </authorList>
    </citation>
    <scope>NUCLEOTIDE SEQUENCE [LARGE SCALE GENOMIC DNA]</scope>
    <source>
        <strain evidence="5 6">MA2</strain>
    </source>
</reference>
<organism evidence="5 6">
    <name type="scientific">Bifidobacterium santillanense</name>
    <dbReference type="NCBI Taxonomy" id="2809028"/>
    <lineage>
        <taxon>Bacteria</taxon>
        <taxon>Bacillati</taxon>
        <taxon>Actinomycetota</taxon>
        <taxon>Actinomycetes</taxon>
        <taxon>Bifidobacteriales</taxon>
        <taxon>Bifidobacteriaceae</taxon>
        <taxon>Bifidobacterium</taxon>
    </lineage>
</organism>
<protein>
    <submittedName>
        <fullName evidence="5">LacI family DNA-binding transcriptional regulator</fullName>
    </submittedName>
</protein>
<proteinExistence type="predicted"/>
<dbReference type="PANTHER" id="PTHR30146">
    <property type="entry name" value="LACI-RELATED TRANSCRIPTIONAL REPRESSOR"/>
    <property type="match status" value="1"/>
</dbReference>
<gene>
    <name evidence="5" type="ORF">JS528_02985</name>
</gene>
<dbReference type="CDD" id="cd01392">
    <property type="entry name" value="HTH_LacI"/>
    <property type="match status" value="1"/>
</dbReference>
<dbReference type="SUPFAM" id="SSF47413">
    <property type="entry name" value="lambda repressor-like DNA-binding domains"/>
    <property type="match status" value="1"/>
</dbReference>
<dbReference type="PROSITE" id="PS50932">
    <property type="entry name" value="HTH_LACI_2"/>
    <property type="match status" value="1"/>
</dbReference>
<dbReference type="GO" id="GO:0003677">
    <property type="term" value="F:DNA binding"/>
    <property type="evidence" value="ECO:0007669"/>
    <property type="project" value="UniProtKB-KW"/>
</dbReference>
<sequence length="333" mass="35766">MATLRDVAREAGVSVATASVVLRGEPGFKPETRDRILKAAEKVHYTANISARFLKQGSSGIIAFVVPELSNPYFSDLAWAISKEAARQGYQTVVVQTNSSTESERDSLKRVSTPMCDGLIINLHNIPEGELQSLIGGHPAVLFEDYEDHPQYDNVSLPLEASFRTAFAYLKQRGYAHVAIAGGRRFAAEEFAQAGRNTGSMLAVRAMIAAGLGEESDTIPCEWTVEGGAKAASTIVQADLGYDAVFCMNDLIAFGLIRGLTDMGIRVPEDKAVFGFDGVSPTAYFIPQLSTIAVDFDGMARSAVSMLIERIKGGDMPARRETAGFSLIRGGSA</sequence>
<accession>A0ABS5UN53</accession>
<dbReference type="InterPro" id="IPR010982">
    <property type="entry name" value="Lambda_DNA-bd_dom_sf"/>
</dbReference>
<evidence type="ECO:0000256" key="1">
    <source>
        <dbReference type="ARBA" id="ARBA00023015"/>
    </source>
</evidence>
<dbReference type="RefSeq" id="WP_214357629.1">
    <property type="nucleotide sequence ID" value="NZ_JAFEJS010000002.1"/>
</dbReference>
<dbReference type="Gene3D" id="1.10.260.40">
    <property type="entry name" value="lambda repressor-like DNA-binding domains"/>
    <property type="match status" value="1"/>
</dbReference>
<evidence type="ECO:0000313" key="5">
    <source>
        <dbReference type="EMBL" id="MBT1172341.1"/>
    </source>
</evidence>
<evidence type="ECO:0000256" key="3">
    <source>
        <dbReference type="ARBA" id="ARBA00023163"/>
    </source>
</evidence>
<dbReference type="InterPro" id="IPR000843">
    <property type="entry name" value="HTH_LacI"/>
</dbReference>
<feature type="domain" description="HTH lacI-type" evidence="4">
    <location>
        <begin position="2"/>
        <end position="56"/>
    </location>
</feature>
<dbReference type="Gene3D" id="3.40.50.2300">
    <property type="match status" value="2"/>
</dbReference>
<comment type="caution">
    <text evidence="5">The sequence shown here is derived from an EMBL/GenBank/DDBJ whole genome shotgun (WGS) entry which is preliminary data.</text>
</comment>
<dbReference type="CDD" id="cd06267">
    <property type="entry name" value="PBP1_LacI_sugar_binding-like"/>
    <property type="match status" value="1"/>
</dbReference>
<keyword evidence="1" id="KW-0805">Transcription regulation</keyword>
<dbReference type="PANTHER" id="PTHR30146:SF153">
    <property type="entry name" value="LACTOSE OPERON REPRESSOR"/>
    <property type="match status" value="1"/>
</dbReference>
<evidence type="ECO:0000259" key="4">
    <source>
        <dbReference type="PROSITE" id="PS50932"/>
    </source>
</evidence>
<keyword evidence="6" id="KW-1185">Reference proteome</keyword>
<dbReference type="Pfam" id="PF13377">
    <property type="entry name" value="Peripla_BP_3"/>
    <property type="match status" value="1"/>
</dbReference>